<evidence type="ECO:0000313" key="2">
    <source>
        <dbReference type="Proteomes" id="UP001158576"/>
    </source>
</evidence>
<organism evidence="1 2">
    <name type="scientific">Oikopleura dioica</name>
    <name type="common">Tunicate</name>
    <dbReference type="NCBI Taxonomy" id="34765"/>
    <lineage>
        <taxon>Eukaryota</taxon>
        <taxon>Metazoa</taxon>
        <taxon>Chordata</taxon>
        <taxon>Tunicata</taxon>
        <taxon>Appendicularia</taxon>
        <taxon>Copelata</taxon>
        <taxon>Oikopleuridae</taxon>
        <taxon>Oikopleura</taxon>
    </lineage>
</organism>
<keyword evidence="2" id="KW-1185">Reference proteome</keyword>
<dbReference type="EMBL" id="OU015568">
    <property type="protein sequence ID" value="CAG5083555.1"/>
    <property type="molecule type" value="Genomic_DNA"/>
</dbReference>
<accession>A0ABN7RQF4</accession>
<reference evidence="1 2" key="1">
    <citation type="submission" date="2021-04" db="EMBL/GenBank/DDBJ databases">
        <authorList>
            <person name="Bliznina A."/>
        </authorList>
    </citation>
    <scope>NUCLEOTIDE SEQUENCE [LARGE SCALE GENOMIC DNA]</scope>
</reference>
<protein>
    <submittedName>
        <fullName evidence="1">Oidioi.mRNA.OKI2018_I69.PAR.g10406.t1.cds</fullName>
    </submittedName>
</protein>
<gene>
    <name evidence="1" type="ORF">OKIOD_LOCUS1964</name>
</gene>
<dbReference type="Proteomes" id="UP001158576">
    <property type="component" value="Chromosome PAR"/>
</dbReference>
<name>A0ABN7RQF4_OIKDI</name>
<proteinExistence type="predicted"/>
<sequence length="1001" mass="117617">MHLCCVCAEKVRKIESERDSSATFEQSEEIPPVKTAFVKIKKSGDERDCNFHYEQILVPEHYKYYCSDCAVVKLLRDPSIKESDHDFVSERVRDEEPCENYRLWLQFTATIAEMLRRKQHYMAQYSLIISSRETYVNNLEQFVKNHIPLPFNLQDYKNDRAGLQKYTDATFRFHQYPRRAKEDREMIEMLRGRPIIDEDEEFIQISQMLVAKKGMETIPLSPGAFAYFFFKSEMELIMELALQKCTDKIRDWDKAVDRWIGKRNRYFSVLSKEPETASKHYLKTKHELFDEARLMHRDKSCEKIHVPFHFDSGYMKRTHVKPWRKVSLADLKSSFKEQVARVWTKNTVDLDRMDAKFKIKTTILSAEELEKKSFHVKSGTLKNREWLLPVVSFPVREGGTTAGFVRESISNMLDYTITQSGHPMKKLELTKDWQLGIAMVGFNTRNVQMKMATTYYRVAVKLFKSEDASAGVLSRASSEKKILMWCLDLDKQNIFWVKKVPTVYKLPAHCGPTVIPFQAHHVWYTSVPRSDLSSELKYSCRVEEYLQKSLESWHASSTKNQINTFIEKHMNFRGNYEIKVLHSRRSKCPIERAMFNFGDIIVRDPHGEKQVTMATWWSEIQQKHAVVRNPGAHHESATNNSKRKRLLCAFSNSVMLHRDSAICHRPVVNTLKQYDLCEEYKEAKEKEYRGERLTREAQMIWRAVNKYPSYRRVMRILLKYLNENEKTRDYQAMFMEVMSLKQVEAASGSKQNSDYPERFPKVTKSELMEFLSINRALSNDFPMPCDLLGNTVTAIRAFDLKREKDEDKKNFYPTILMNMLNGLKILDNSIFYNHGRNGERTVGRRNIRLTYRKAYNANAGFNYRNRRKGNINSQHIDRKSDPSNTENQTITEVDTMTQEEREKQARKQKFIKDDFKQIQMGNKWLVQVNGIMYDMKQSEEYLRERRAALASDEKKKDHVVISKEDLEAEEAEESSQQQLASMEFSTILLKQAQEDSKDSKV</sequence>
<evidence type="ECO:0000313" key="1">
    <source>
        <dbReference type="EMBL" id="CAG5083555.1"/>
    </source>
</evidence>